<evidence type="ECO:0000313" key="4">
    <source>
        <dbReference type="Proteomes" id="UP000002217"/>
    </source>
</evidence>
<dbReference type="PANTHER" id="PTHR35901:SF1">
    <property type="entry name" value="EXONUCLEASE VAPC9"/>
    <property type="match status" value="1"/>
</dbReference>
<evidence type="ECO:0000313" key="3">
    <source>
        <dbReference type="EMBL" id="ACV64147.1"/>
    </source>
</evidence>
<accession>C8W6N8</accession>
<dbReference type="HOGENOM" id="CLU_121774_1_0_9"/>
<dbReference type="OrthoDB" id="424427at2"/>
<dbReference type="InterPro" id="IPR044153">
    <property type="entry name" value="PIN_Pae0151-like"/>
</dbReference>
<dbReference type="RefSeq" id="WP_015758837.1">
    <property type="nucleotide sequence ID" value="NC_013216.1"/>
</dbReference>
<dbReference type="EMBL" id="CP001720">
    <property type="protein sequence ID" value="ACV64147.1"/>
    <property type="molecule type" value="Genomic_DNA"/>
</dbReference>
<evidence type="ECO:0000256" key="1">
    <source>
        <dbReference type="ARBA" id="ARBA00022842"/>
    </source>
</evidence>
<protein>
    <submittedName>
        <fullName evidence="3">PilT protein domain protein</fullName>
    </submittedName>
</protein>
<dbReference type="STRING" id="485916.Dtox_3424"/>
<gene>
    <name evidence="3" type="ordered locus">Dtox_3424</name>
</gene>
<dbReference type="Proteomes" id="UP000002217">
    <property type="component" value="Chromosome"/>
</dbReference>
<dbReference type="Gene3D" id="3.40.50.1010">
    <property type="entry name" value="5'-nuclease"/>
    <property type="match status" value="1"/>
</dbReference>
<evidence type="ECO:0000259" key="2">
    <source>
        <dbReference type="Pfam" id="PF01850"/>
    </source>
</evidence>
<dbReference type="InterPro" id="IPR029060">
    <property type="entry name" value="PIN-like_dom_sf"/>
</dbReference>
<organism evidence="3 4">
    <name type="scientific">Desulfofarcimen acetoxidans (strain ATCC 49208 / DSM 771 / KCTC 5769 / VKM B-1644 / 5575)</name>
    <name type="common">Desulfotomaculum acetoxidans</name>
    <dbReference type="NCBI Taxonomy" id="485916"/>
    <lineage>
        <taxon>Bacteria</taxon>
        <taxon>Bacillati</taxon>
        <taxon>Bacillota</taxon>
        <taxon>Clostridia</taxon>
        <taxon>Eubacteriales</taxon>
        <taxon>Peptococcaceae</taxon>
        <taxon>Desulfofarcimen</taxon>
    </lineage>
</organism>
<sequence>MSSYVCLDSSVLIKLLTWEEGSDAAAELMEEIAANELSIVLPSFAWAEIGSVLRQKALRKEIMVEEAEESWRIFRRLRNITYMDDEEVMNTAWQISTEEKLSTLYDASYLAVAETVTKQSNEVCELWTADKRLVNSLKGKEYVKLLRNFEKPLGL</sequence>
<dbReference type="InterPro" id="IPR002716">
    <property type="entry name" value="PIN_dom"/>
</dbReference>
<dbReference type="CDD" id="cd09873">
    <property type="entry name" value="PIN_Pae0151-like"/>
    <property type="match status" value="1"/>
</dbReference>
<dbReference type="AlphaFoldDB" id="C8W6N8"/>
<dbReference type="InterPro" id="IPR051619">
    <property type="entry name" value="TypeII_TA_RNase_PINc/VapC"/>
</dbReference>
<dbReference type="PANTHER" id="PTHR35901">
    <property type="entry name" value="RIBONUCLEASE VAPC3"/>
    <property type="match status" value="1"/>
</dbReference>
<keyword evidence="1" id="KW-0460">Magnesium</keyword>
<feature type="domain" description="PIN" evidence="2">
    <location>
        <begin position="5"/>
        <end position="115"/>
    </location>
</feature>
<keyword evidence="4" id="KW-1185">Reference proteome</keyword>
<proteinExistence type="predicted"/>
<dbReference type="SUPFAM" id="SSF88723">
    <property type="entry name" value="PIN domain-like"/>
    <property type="match status" value="1"/>
</dbReference>
<dbReference type="Pfam" id="PF01850">
    <property type="entry name" value="PIN"/>
    <property type="match status" value="1"/>
</dbReference>
<dbReference type="KEGG" id="dae:Dtox_3424"/>
<name>C8W6N8_DESAS</name>
<dbReference type="eggNOG" id="COG4113">
    <property type="taxonomic scope" value="Bacteria"/>
</dbReference>
<reference evidence="3 4" key="1">
    <citation type="journal article" date="2009" name="Stand. Genomic Sci.">
        <title>Complete genome sequence of Desulfotomaculum acetoxidans type strain (5575).</title>
        <authorList>
            <person name="Spring S."/>
            <person name="Lapidus A."/>
            <person name="Schroder M."/>
            <person name="Gleim D."/>
            <person name="Sims D."/>
            <person name="Meincke L."/>
            <person name="Glavina Del Rio T."/>
            <person name="Tice H."/>
            <person name="Copeland A."/>
            <person name="Cheng J.F."/>
            <person name="Lucas S."/>
            <person name="Chen F."/>
            <person name="Nolan M."/>
            <person name="Bruce D."/>
            <person name="Goodwin L."/>
            <person name="Pitluck S."/>
            <person name="Ivanova N."/>
            <person name="Mavromatis K."/>
            <person name="Mikhailova N."/>
            <person name="Pati A."/>
            <person name="Chen A."/>
            <person name="Palaniappan K."/>
            <person name="Land M."/>
            <person name="Hauser L."/>
            <person name="Chang Y.J."/>
            <person name="Jeffries C.D."/>
            <person name="Chain P."/>
            <person name="Saunders E."/>
            <person name="Brettin T."/>
            <person name="Detter J.C."/>
            <person name="Goker M."/>
            <person name="Bristow J."/>
            <person name="Eisen J.A."/>
            <person name="Markowitz V."/>
            <person name="Hugenholtz P."/>
            <person name="Kyrpides N.C."/>
            <person name="Klenk H.P."/>
            <person name="Han C."/>
        </authorList>
    </citation>
    <scope>NUCLEOTIDE SEQUENCE [LARGE SCALE GENOMIC DNA]</scope>
    <source>
        <strain evidence="4">ATCC 49208 / DSM 771 / VKM B-1644</strain>
    </source>
</reference>